<dbReference type="Proteomes" id="UP000182660">
    <property type="component" value="Unassembled WGS sequence"/>
</dbReference>
<dbReference type="Pfam" id="PF10963">
    <property type="entry name" value="Phage_TAC_10"/>
    <property type="match status" value="1"/>
</dbReference>
<dbReference type="RefSeq" id="WP_244534264.1">
    <property type="nucleotide sequence ID" value="NZ_CAWRBC010000023.1"/>
</dbReference>
<protein>
    <submittedName>
        <fullName evidence="1">Phage protein</fullName>
    </submittedName>
</protein>
<comment type="caution">
    <text evidence="1">The sequence shown here is derived from an EMBL/GenBank/DDBJ whole genome shotgun (WGS) entry which is preliminary data.</text>
</comment>
<accession>A0ABY1HLY3</accession>
<gene>
    <name evidence="1" type="ORF">MT2528_3936</name>
</gene>
<dbReference type="InterPro" id="IPR024406">
    <property type="entry name" value="TAC-10"/>
</dbReference>
<evidence type="ECO:0000313" key="2">
    <source>
        <dbReference type="Proteomes" id="UP000182660"/>
    </source>
</evidence>
<evidence type="ECO:0000313" key="1">
    <source>
        <dbReference type="EMBL" id="SGY99904.1"/>
    </source>
</evidence>
<organism evidence="1 2">
    <name type="scientific">Moritella viscosa</name>
    <dbReference type="NCBI Taxonomy" id="80854"/>
    <lineage>
        <taxon>Bacteria</taxon>
        <taxon>Pseudomonadati</taxon>
        <taxon>Pseudomonadota</taxon>
        <taxon>Gammaproteobacteria</taxon>
        <taxon>Alteromonadales</taxon>
        <taxon>Moritellaceae</taxon>
        <taxon>Moritella</taxon>
    </lineage>
</organism>
<dbReference type="EMBL" id="FPLJ01000086">
    <property type="protein sequence ID" value="SGY99904.1"/>
    <property type="molecule type" value="Genomic_DNA"/>
</dbReference>
<keyword evidence="2" id="KW-1185">Reference proteome</keyword>
<reference evidence="1 2" key="1">
    <citation type="submission" date="2016-11" db="EMBL/GenBank/DDBJ databases">
        <authorList>
            <person name="Klemetsen T."/>
        </authorList>
    </citation>
    <scope>NUCLEOTIDE SEQUENCE [LARGE SCALE GENOMIC DNA]</scope>
    <source>
        <strain evidence="1">MT 2528</strain>
    </source>
</reference>
<proteinExistence type="predicted"/>
<name>A0ABY1HLY3_9GAMM</name>
<sequence>MTMALEQKIILEVNDIELSFNVNVTAYNKFLNQSNQVNKIQPATNFLMTVVDNECKSTLKEMLALPGAALHLVGSVVEEYQPEFNITVKK</sequence>